<dbReference type="AlphaFoldDB" id="A0A0U5GU07"/>
<name>A0A0U5GU07_ASPCI</name>
<dbReference type="OrthoDB" id="2735536at2759"/>
<gene>
    <name evidence="1" type="ORF">ASPCAL09303</name>
</gene>
<reference evidence="2" key="1">
    <citation type="journal article" date="2016" name="Genome Announc.">
        <title>Draft genome sequences of fungus Aspergillus calidoustus.</title>
        <authorList>
            <person name="Horn F."/>
            <person name="Linde J."/>
            <person name="Mattern D.J."/>
            <person name="Walther G."/>
            <person name="Guthke R."/>
            <person name="Scherlach K."/>
            <person name="Martin K."/>
            <person name="Brakhage A.A."/>
            <person name="Petzke L."/>
            <person name="Valiante V."/>
        </authorList>
    </citation>
    <scope>NUCLEOTIDE SEQUENCE [LARGE SCALE GENOMIC DNA]</scope>
    <source>
        <strain evidence="2">SF006504</strain>
    </source>
</reference>
<sequence>MQITDRAIPQDSTVVVFGANGYTAAETCEKLLQAGYHIRGTVRDVSKHQPWMHKLFNNKWPGKFEGR</sequence>
<dbReference type="Gene3D" id="3.40.50.720">
    <property type="entry name" value="NAD(P)-binding Rossmann-like Domain"/>
    <property type="match status" value="1"/>
</dbReference>
<organism evidence="1 2">
    <name type="scientific">Aspergillus calidoustus</name>
    <dbReference type="NCBI Taxonomy" id="454130"/>
    <lineage>
        <taxon>Eukaryota</taxon>
        <taxon>Fungi</taxon>
        <taxon>Dikarya</taxon>
        <taxon>Ascomycota</taxon>
        <taxon>Pezizomycotina</taxon>
        <taxon>Eurotiomycetes</taxon>
        <taxon>Eurotiomycetidae</taxon>
        <taxon>Eurotiales</taxon>
        <taxon>Aspergillaceae</taxon>
        <taxon>Aspergillus</taxon>
        <taxon>Aspergillus subgen. Nidulantes</taxon>
    </lineage>
</organism>
<evidence type="ECO:0000313" key="2">
    <source>
        <dbReference type="Proteomes" id="UP000054771"/>
    </source>
</evidence>
<dbReference type="SUPFAM" id="SSF51735">
    <property type="entry name" value="NAD(P)-binding Rossmann-fold domains"/>
    <property type="match status" value="1"/>
</dbReference>
<dbReference type="EMBL" id="CDMC01000007">
    <property type="protein sequence ID" value="CEN62671.1"/>
    <property type="molecule type" value="Genomic_DNA"/>
</dbReference>
<keyword evidence="2" id="KW-1185">Reference proteome</keyword>
<proteinExistence type="predicted"/>
<accession>A0A0U5GU07</accession>
<evidence type="ECO:0000313" key="1">
    <source>
        <dbReference type="EMBL" id="CEN62671.1"/>
    </source>
</evidence>
<protein>
    <submittedName>
        <fullName evidence="1">Putative NAD(P)-binding Rossmann-fold containing protein</fullName>
    </submittedName>
</protein>
<dbReference type="InterPro" id="IPR036291">
    <property type="entry name" value="NAD(P)-bd_dom_sf"/>
</dbReference>
<dbReference type="STRING" id="454130.A0A0U5GU07"/>
<dbReference type="Proteomes" id="UP000054771">
    <property type="component" value="Unassembled WGS sequence"/>
</dbReference>